<keyword evidence="2" id="KW-0433">Leucine-rich repeat</keyword>
<dbReference type="SUPFAM" id="SSF52200">
    <property type="entry name" value="Toll/Interleukin receptor TIR domain"/>
    <property type="match status" value="1"/>
</dbReference>
<dbReference type="RefSeq" id="XP_013610918.1">
    <property type="nucleotide sequence ID" value="XM_013755464.1"/>
</dbReference>
<keyword evidence="6" id="KW-0520">NAD</keyword>
<sequence length="1051" mass="119477">MASSSSRSRSLQVFPSFRGEDVRRTFLSHLIGALDRKLVRTVFKDSQIERGHSISPALVQAIRDSRVSIVVLSKNYASSSWCLDELLEILKCREELGQIVMTIFYDLDPSHVRYQIGEFGKAFEKTCEKKTADETKQWRLALTEVANIHGHHSRKWDSEAHMIEDFVNDVSCKLNCSQSSSEEFDDLIGIEAHIANMVSLLSMDAEQVLMVGIWGPSGIGKSTIARVLFGRLSYRFQRCVFIDRSFVDKTLENFRRINLDDYGVKLQLQEKFLSEILDHKDVKIDHLGVVGGRLQNHKVLIVLDDVDDRLLLDALVGQALWFGSGSRIIVVTKDVHLLRSHGIERVYEVGFPSEDQALEMFCQSAFKRNSPADGFMDLAVEVSKLAGNLPLGLNLLGSSLRGRNKEDWIDMLPELRTCLNGDIERTLRFGYDRLKETHKRLFLHIACLFNGEKVDSLKWLLADSDVDVNTGLRVLVERSLIRITTHLCKTVEMHNLLQEMGRGIVSAQSFDEPGERQFLTDSKNICDVLEDSTGTKAVLGICWNISEIDELFTLDEDAFKGMSNLRFLKIYKNPLERNEETKLYLPQGIQSLSRRLRLLHWDAYPMSRMPSDFSPAYLVELGMIDSELEKMWEGPQPLKYLKNMSLWRSKKLKEVPDLSKAPNLEELYLADCQSLQMLPSSIRHLKNLKTLNLEECRKLEVLPTNINLESLSNLTLYGCSLIRSFPDISRNISVLSLENTAIEEVPWWIEKMTGLTGLFMSGCSKLSRISPNISKLKHLEDVDFSLCYALTEDSWHDDPQVVPAPNPIGDLDMSDNTFTRLPHSLVSIKPQELNIGNCRKLVSLPELQASSLKILRAQDCESLESISHLFRNPETILHFINCFKLEQESLIRSSVFKYMILPGGQVPPEYFTHRASGSYLTIPLRESFLHGCFLRFKACLLIDTDSTKPTWVKSIIRVCCLLKGNQGNHFHSSDLHILIFFTRLLDRHLAIFDCSFPLDNPLAKSNYDAVEIKFGWDACEIKECGIQFFSPSSDSQPGDANKLSEENSVDS</sequence>
<feature type="region of interest" description="Disordered" evidence="8">
    <location>
        <begin position="1030"/>
        <end position="1051"/>
    </location>
</feature>
<dbReference type="GO" id="GO:0061809">
    <property type="term" value="F:NAD+ nucleosidase activity, cyclic ADP-ribose generating"/>
    <property type="evidence" value="ECO:0007669"/>
    <property type="project" value="UniProtKB-EC"/>
</dbReference>
<dbReference type="FunFam" id="3.40.50.10140:FF:000007">
    <property type="entry name" value="Disease resistance protein (TIR-NBS-LRR class)"/>
    <property type="match status" value="1"/>
</dbReference>
<dbReference type="FunFam" id="1.10.8.430:FF:000002">
    <property type="entry name" value="Disease resistance protein (TIR-NBS-LRR class)"/>
    <property type="match status" value="1"/>
</dbReference>
<dbReference type="Gene3D" id="1.10.8.430">
    <property type="entry name" value="Helical domain of apoptotic protease-activating factors"/>
    <property type="match status" value="1"/>
</dbReference>
<dbReference type="KEGG" id="boe:106317689"/>
<dbReference type="InterPro" id="IPR044974">
    <property type="entry name" value="Disease_R_plants"/>
</dbReference>
<dbReference type="GO" id="GO:0007165">
    <property type="term" value="P:signal transduction"/>
    <property type="evidence" value="ECO:0007669"/>
    <property type="project" value="InterPro"/>
</dbReference>
<dbReference type="FunFam" id="3.40.50.300:FF:001002">
    <property type="entry name" value="Disease resistance protein (TIR-NBS-LRR class)"/>
    <property type="match status" value="1"/>
</dbReference>
<dbReference type="STRING" id="109376.A0A0D3EHI8"/>
<dbReference type="FunFam" id="3.80.10.10:FF:000386">
    <property type="entry name" value="Disease resistance protein RPS4"/>
    <property type="match status" value="1"/>
</dbReference>
<dbReference type="GeneID" id="106317689"/>
<evidence type="ECO:0000256" key="7">
    <source>
        <dbReference type="ARBA" id="ARBA00047304"/>
    </source>
</evidence>
<evidence type="ECO:0000313" key="10">
    <source>
        <dbReference type="EnsemblPlants" id="Bo9g176830.1"/>
    </source>
</evidence>
<dbReference type="SUPFAM" id="SSF46785">
    <property type="entry name" value="Winged helix' DNA-binding domain"/>
    <property type="match status" value="1"/>
</dbReference>
<accession>A0A0D3EHI8</accession>
<dbReference type="Gene3D" id="3.40.50.300">
    <property type="entry name" value="P-loop containing nucleotide triphosphate hydrolases"/>
    <property type="match status" value="1"/>
</dbReference>
<reference evidence="10" key="2">
    <citation type="submission" date="2015-03" db="UniProtKB">
        <authorList>
            <consortium name="EnsemblPlants"/>
        </authorList>
    </citation>
    <scope>IDENTIFICATION</scope>
</reference>
<dbReference type="EC" id="3.2.2.6" evidence="1"/>
<evidence type="ECO:0000256" key="6">
    <source>
        <dbReference type="ARBA" id="ARBA00023027"/>
    </source>
</evidence>
<dbReference type="SMART" id="SM00255">
    <property type="entry name" value="TIR"/>
    <property type="match status" value="1"/>
</dbReference>
<dbReference type="Pfam" id="PF20160">
    <property type="entry name" value="C-JID"/>
    <property type="match status" value="1"/>
</dbReference>
<organism evidence="10 11">
    <name type="scientific">Brassica oleracea var. oleracea</name>
    <dbReference type="NCBI Taxonomy" id="109376"/>
    <lineage>
        <taxon>Eukaryota</taxon>
        <taxon>Viridiplantae</taxon>
        <taxon>Streptophyta</taxon>
        <taxon>Embryophyta</taxon>
        <taxon>Tracheophyta</taxon>
        <taxon>Spermatophyta</taxon>
        <taxon>Magnoliopsida</taxon>
        <taxon>eudicotyledons</taxon>
        <taxon>Gunneridae</taxon>
        <taxon>Pentapetalae</taxon>
        <taxon>rosids</taxon>
        <taxon>malvids</taxon>
        <taxon>Brassicales</taxon>
        <taxon>Brassicaceae</taxon>
        <taxon>Brassiceae</taxon>
        <taxon>Brassica</taxon>
    </lineage>
</organism>
<dbReference type="PANTHER" id="PTHR11017">
    <property type="entry name" value="LEUCINE-RICH REPEAT-CONTAINING PROTEIN"/>
    <property type="match status" value="1"/>
</dbReference>
<dbReference type="PANTHER" id="PTHR11017:SF228">
    <property type="entry name" value="ADP-RIBOSYL CYCLASE_CYCLIC ADP-RIBOSE HYDROLASE-RELATED"/>
    <property type="match status" value="1"/>
</dbReference>
<evidence type="ECO:0000256" key="8">
    <source>
        <dbReference type="SAM" id="MobiDB-lite"/>
    </source>
</evidence>
<dbReference type="Pfam" id="PF23282">
    <property type="entry name" value="WHD_ROQ1"/>
    <property type="match status" value="1"/>
</dbReference>
<dbReference type="InterPro" id="IPR036390">
    <property type="entry name" value="WH_DNA-bd_sf"/>
</dbReference>
<keyword evidence="3" id="KW-0677">Repeat</keyword>
<proteinExistence type="predicted"/>
<dbReference type="InterPro" id="IPR042197">
    <property type="entry name" value="Apaf_helical"/>
</dbReference>
<dbReference type="Gene3D" id="3.40.50.10140">
    <property type="entry name" value="Toll/interleukin-1 receptor homology (TIR) domain"/>
    <property type="match status" value="1"/>
</dbReference>
<dbReference type="InterPro" id="IPR032675">
    <property type="entry name" value="LRR_dom_sf"/>
</dbReference>
<dbReference type="InterPro" id="IPR045344">
    <property type="entry name" value="C-JID"/>
</dbReference>
<protein>
    <recommendedName>
        <fullName evidence="1">ADP-ribosyl cyclase/cyclic ADP-ribose hydrolase</fullName>
        <ecNumber evidence="1">3.2.2.6</ecNumber>
    </recommendedName>
</protein>
<dbReference type="GO" id="GO:0043531">
    <property type="term" value="F:ADP binding"/>
    <property type="evidence" value="ECO:0007669"/>
    <property type="project" value="InterPro"/>
</dbReference>
<dbReference type="Pfam" id="PF01582">
    <property type="entry name" value="TIR"/>
    <property type="match status" value="1"/>
</dbReference>
<reference evidence="10 11" key="1">
    <citation type="journal article" date="2014" name="Genome Biol.">
        <title>Transcriptome and methylome profiling reveals relics of genome dominance in the mesopolyploid Brassica oleracea.</title>
        <authorList>
            <person name="Parkin I.A."/>
            <person name="Koh C."/>
            <person name="Tang H."/>
            <person name="Robinson S.J."/>
            <person name="Kagale S."/>
            <person name="Clarke W.E."/>
            <person name="Town C.D."/>
            <person name="Nixon J."/>
            <person name="Krishnakumar V."/>
            <person name="Bidwell S.L."/>
            <person name="Denoeud F."/>
            <person name="Belcram H."/>
            <person name="Links M.G."/>
            <person name="Just J."/>
            <person name="Clarke C."/>
            <person name="Bender T."/>
            <person name="Huebert T."/>
            <person name="Mason A.S."/>
            <person name="Pires J.C."/>
            <person name="Barker G."/>
            <person name="Moore J."/>
            <person name="Walley P.G."/>
            <person name="Manoli S."/>
            <person name="Batley J."/>
            <person name="Edwards D."/>
            <person name="Nelson M.N."/>
            <person name="Wang X."/>
            <person name="Paterson A.H."/>
            <person name="King G."/>
            <person name="Bancroft I."/>
            <person name="Chalhoub B."/>
            <person name="Sharpe A.G."/>
        </authorList>
    </citation>
    <scope>NUCLEOTIDE SEQUENCE</scope>
    <source>
        <strain evidence="10 11">cv. TO1000</strain>
    </source>
</reference>
<keyword evidence="5" id="KW-0611">Plant defense</keyword>
<keyword evidence="11" id="KW-1185">Reference proteome</keyword>
<dbReference type="HOGENOM" id="CLU_001561_0_1_1"/>
<dbReference type="Pfam" id="PF00931">
    <property type="entry name" value="NB-ARC"/>
    <property type="match status" value="1"/>
</dbReference>
<dbReference type="GO" id="GO:0006952">
    <property type="term" value="P:defense response"/>
    <property type="evidence" value="ECO:0007669"/>
    <property type="project" value="UniProtKB-KW"/>
</dbReference>
<dbReference type="InterPro" id="IPR000157">
    <property type="entry name" value="TIR_dom"/>
</dbReference>
<evidence type="ECO:0000256" key="4">
    <source>
        <dbReference type="ARBA" id="ARBA00022801"/>
    </source>
</evidence>
<dbReference type="InterPro" id="IPR058192">
    <property type="entry name" value="WHD_ROQ1-like"/>
</dbReference>
<dbReference type="OrthoDB" id="1044810at2759"/>
<dbReference type="SUPFAM" id="SSF52058">
    <property type="entry name" value="L domain-like"/>
    <property type="match status" value="1"/>
</dbReference>
<keyword evidence="4" id="KW-0378">Hydrolase</keyword>
<evidence type="ECO:0000256" key="2">
    <source>
        <dbReference type="ARBA" id="ARBA00022614"/>
    </source>
</evidence>
<dbReference type="AlphaFoldDB" id="A0A0D3EHI8"/>
<dbReference type="InterPro" id="IPR002182">
    <property type="entry name" value="NB-ARC"/>
</dbReference>
<evidence type="ECO:0000313" key="11">
    <source>
        <dbReference type="Proteomes" id="UP000032141"/>
    </source>
</evidence>
<dbReference type="Gramene" id="Bo9g176830.1">
    <property type="protein sequence ID" value="Bo9g176830.1"/>
    <property type="gene ID" value="Bo9g176830"/>
</dbReference>
<evidence type="ECO:0000259" key="9">
    <source>
        <dbReference type="PROSITE" id="PS50104"/>
    </source>
</evidence>
<dbReference type="InterPro" id="IPR035897">
    <property type="entry name" value="Toll_tir_struct_dom_sf"/>
</dbReference>
<dbReference type="EnsemblPlants" id="Bo9g176830.1">
    <property type="protein sequence ID" value="Bo9g176830.1"/>
    <property type="gene ID" value="Bo9g176830"/>
</dbReference>
<feature type="domain" description="TIR" evidence="9">
    <location>
        <begin position="9"/>
        <end position="174"/>
    </location>
</feature>
<dbReference type="SUPFAM" id="SSF52540">
    <property type="entry name" value="P-loop containing nucleoside triphosphate hydrolases"/>
    <property type="match status" value="1"/>
</dbReference>
<dbReference type="Proteomes" id="UP000032141">
    <property type="component" value="Chromosome C9"/>
</dbReference>
<evidence type="ECO:0000256" key="5">
    <source>
        <dbReference type="ARBA" id="ARBA00022821"/>
    </source>
</evidence>
<dbReference type="PRINTS" id="PR00364">
    <property type="entry name" value="DISEASERSIST"/>
</dbReference>
<dbReference type="Gene3D" id="3.80.10.10">
    <property type="entry name" value="Ribonuclease Inhibitor"/>
    <property type="match status" value="2"/>
</dbReference>
<comment type="catalytic activity">
    <reaction evidence="7">
        <text>NAD(+) + H2O = ADP-D-ribose + nicotinamide + H(+)</text>
        <dbReference type="Rhea" id="RHEA:16301"/>
        <dbReference type="ChEBI" id="CHEBI:15377"/>
        <dbReference type="ChEBI" id="CHEBI:15378"/>
        <dbReference type="ChEBI" id="CHEBI:17154"/>
        <dbReference type="ChEBI" id="CHEBI:57540"/>
        <dbReference type="ChEBI" id="CHEBI:57967"/>
        <dbReference type="EC" id="3.2.2.6"/>
    </reaction>
    <physiologicalReaction direction="left-to-right" evidence="7">
        <dbReference type="Rhea" id="RHEA:16302"/>
    </physiologicalReaction>
</comment>
<evidence type="ECO:0000256" key="1">
    <source>
        <dbReference type="ARBA" id="ARBA00011982"/>
    </source>
</evidence>
<dbReference type="PROSITE" id="PS50104">
    <property type="entry name" value="TIR"/>
    <property type="match status" value="1"/>
</dbReference>
<dbReference type="InterPro" id="IPR027417">
    <property type="entry name" value="P-loop_NTPase"/>
</dbReference>
<dbReference type="OMA" id="ICWNISE"/>
<evidence type="ECO:0000256" key="3">
    <source>
        <dbReference type="ARBA" id="ARBA00022737"/>
    </source>
</evidence>
<name>A0A0D3EHI8_BRAOL</name>